<dbReference type="PIRSF" id="PIRSF026782">
    <property type="entry name" value="CbiD"/>
    <property type="match status" value="1"/>
</dbReference>
<dbReference type="EMBL" id="CP065053">
    <property type="protein sequence ID" value="QPI47906.1"/>
    <property type="molecule type" value="Genomic_DNA"/>
</dbReference>
<name>A0AA48W7P6_9BURK</name>
<evidence type="ECO:0000256" key="3">
    <source>
        <dbReference type="ARBA" id="ARBA00022679"/>
    </source>
</evidence>
<evidence type="ECO:0000256" key="4">
    <source>
        <dbReference type="ARBA" id="ARBA00022691"/>
    </source>
</evidence>
<evidence type="ECO:0000256" key="2">
    <source>
        <dbReference type="ARBA" id="ARBA00022603"/>
    </source>
</evidence>
<keyword evidence="1 5" id="KW-0169">Cobalamin biosynthesis</keyword>
<dbReference type="HAMAP" id="MF_00787">
    <property type="entry name" value="CbiD"/>
    <property type="match status" value="1"/>
</dbReference>
<dbReference type="PANTHER" id="PTHR35863:SF1">
    <property type="entry name" value="COBALT-PRECORRIN-5B C(1)-METHYLTRANSFERASE"/>
    <property type="match status" value="1"/>
</dbReference>
<protein>
    <recommendedName>
        <fullName evidence="5">Cobalt-precorrin-5B C(1)-methyltransferase</fullName>
        <ecNumber evidence="5">2.1.1.195</ecNumber>
    </recommendedName>
    <alternativeName>
        <fullName evidence="5">Cobalt-precorrin-6A synthase</fullName>
    </alternativeName>
</protein>
<dbReference type="NCBIfam" id="TIGR00312">
    <property type="entry name" value="cbiD"/>
    <property type="match status" value="1"/>
</dbReference>
<gene>
    <name evidence="5 6" type="primary">cbiD</name>
    <name evidence="6" type="ORF">IV454_20325</name>
</gene>
<dbReference type="PANTHER" id="PTHR35863">
    <property type="entry name" value="COBALT-PRECORRIN-5B C(1)-METHYLTRANSFERASE"/>
    <property type="match status" value="1"/>
</dbReference>
<dbReference type="Proteomes" id="UP000662888">
    <property type="component" value="Chromosome"/>
</dbReference>
<evidence type="ECO:0000256" key="1">
    <source>
        <dbReference type="ARBA" id="ARBA00022573"/>
    </source>
</evidence>
<dbReference type="SUPFAM" id="SSF111342">
    <property type="entry name" value="CbiD-like"/>
    <property type="match status" value="1"/>
</dbReference>
<dbReference type="InterPro" id="IPR002748">
    <property type="entry name" value="CbiD"/>
</dbReference>
<dbReference type="InterPro" id="IPR036074">
    <property type="entry name" value="CbiD_sf"/>
</dbReference>
<comment type="pathway">
    <text evidence="5">Cofactor biosynthesis; adenosylcobalamin biosynthesis; cob(II)yrinate a,c-diamide from sirohydrochlorin (anaerobic route): step 6/10.</text>
</comment>
<comment type="catalytic activity">
    <reaction evidence="5">
        <text>Co-precorrin-5B + S-adenosyl-L-methionine = Co-precorrin-6A + S-adenosyl-L-homocysteine</text>
        <dbReference type="Rhea" id="RHEA:26285"/>
        <dbReference type="ChEBI" id="CHEBI:57856"/>
        <dbReference type="ChEBI" id="CHEBI:59789"/>
        <dbReference type="ChEBI" id="CHEBI:60063"/>
        <dbReference type="ChEBI" id="CHEBI:60064"/>
        <dbReference type="EC" id="2.1.1.195"/>
    </reaction>
</comment>
<dbReference type="EC" id="2.1.1.195" evidence="5"/>
<comment type="function">
    <text evidence="5">Catalyzes the methylation of C-1 in cobalt-precorrin-5B to form cobalt-precorrin-6A.</text>
</comment>
<organism evidence="6 7">
    <name type="scientific">Massilia antarctica</name>
    <dbReference type="NCBI Taxonomy" id="2765360"/>
    <lineage>
        <taxon>Bacteria</taxon>
        <taxon>Pseudomonadati</taxon>
        <taxon>Pseudomonadota</taxon>
        <taxon>Betaproteobacteria</taxon>
        <taxon>Burkholderiales</taxon>
        <taxon>Oxalobacteraceae</taxon>
        <taxon>Telluria group</taxon>
        <taxon>Massilia</taxon>
    </lineage>
</organism>
<dbReference type="Gene3D" id="3.30.2110.10">
    <property type="entry name" value="CbiD-like"/>
    <property type="match status" value="1"/>
</dbReference>
<accession>A0AA48W7P6</accession>
<dbReference type="Pfam" id="PF01888">
    <property type="entry name" value="CbiD"/>
    <property type="match status" value="1"/>
</dbReference>
<reference evidence="6 7" key="1">
    <citation type="submission" date="2020-11" db="EMBL/GenBank/DDBJ databases">
        <authorList>
            <person name="Sun Q."/>
        </authorList>
    </citation>
    <scope>NUCLEOTIDE SEQUENCE [LARGE SCALE GENOMIC DNA]</scope>
    <source>
        <strain evidence="6 7">P8398</strain>
    </source>
</reference>
<keyword evidence="2 5" id="KW-0489">Methyltransferase</keyword>
<sequence>MKHVERVQFDLAIPALNGLRRGRTTGSCATAAVKAALGLLLHGARCGTVRVSLPDGVHYLEVPVQIVDWTDSGAVRAEVLKDGGDDPDNTHGATIFAEVRRNNVRAVRFFAGRGVGTATRPGLRVAVGEPAINPVPRQMMRRAVEEVLDDAMAEPPDSGFDLTIGCENGEVIARKTFNPRLGIVGGISILGTSGIVEPMSLSTWIASVEVYVRVALAASTESVAYLPGKIGREFASGVLALPDERSVQIANFLGDALDFTEKALREEKRSLDVLWLAGHPGKLAKVLDGFWDTHSSKSNMAMAGVARVVAQMGGDAQLVHDIENANTVEAAMERLKSEPFAQAVWIEIERRIGMLAHARVPSVKRLEVRLFDLAGNPLGVDA</sequence>
<dbReference type="RefSeq" id="WP_206087558.1">
    <property type="nucleotide sequence ID" value="NZ_CP065053.1"/>
</dbReference>
<comment type="similarity">
    <text evidence="5">Belongs to the CbiD family.</text>
</comment>
<evidence type="ECO:0000313" key="6">
    <source>
        <dbReference type="EMBL" id="QPI47906.1"/>
    </source>
</evidence>
<evidence type="ECO:0000313" key="7">
    <source>
        <dbReference type="Proteomes" id="UP000662888"/>
    </source>
</evidence>
<evidence type="ECO:0000256" key="5">
    <source>
        <dbReference type="HAMAP-Rule" id="MF_00787"/>
    </source>
</evidence>
<keyword evidence="3 5" id="KW-0808">Transferase</keyword>
<keyword evidence="4 5" id="KW-0949">S-adenosyl-L-methionine</keyword>
<keyword evidence="7" id="KW-1185">Reference proteome</keyword>
<proteinExistence type="inferred from homology"/>